<reference evidence="2 3" key="1">
    <citation type="submission" date="2019-12" db="EMBL/GenBank/DDBJ databases">
        <authorList>
            <person name="Floudas D."/>
            <person name="Bentzer J."/>
            <person name="Ahren D."/>
            <person name="Johansson T."/>
            <person name="Persson P."/>
            <person name="Tunlid A."/>
        </authorList>
    </citation>
    <scope>NUCLEOTIDE SEQUENCE [LARGE SCALE GENOMIC DNA]</scope>
    <source>
        <strain evidence="2 3">CBS 102.39</strain>
    </source>
</reference>
<protein>
    <submittedName>
        <fullName evidence="2">Uncharacterized protein</fullName>
    </submittedName>
</protein>
<proteinExistence type="predicted"/>
<accession>A0A8H4QJE6</accession>
<evidence type="ECO:0000313" key="2">
    <source>
        <dbReference type="EMBL" id="KAF4612257.1"/>
    </source>
</evidence>
<organism evidence="2 3">
    <name type="scientific">Agrocybe pediades</name>
    <dbReference type="NCBI Taxonomy" id="84607"/>
    <lineage>
        <taxon>Eukaryota</taxon>
        <taxon>Fungi</taxon>
        <taxon>Dikarya</taxon>
        <taxon>Basidiomycota</taxon>
        <taxon>Agaricomycotina</taxon>
        <taxon>Agaricomycetes</taxon>
        <taxon>Agaricomycetidae</taxon>
        <taxon>Agaricales</taxon>
        <taxon>Agaricineae</taxon>
        <taxon>Strophariaceae</taxon>
        <taxon>Agrocybe</taxon>
    </lineage>
</organism>
<sequence>MYTTHTPSSRAEIEDTIDISSMDSSYAVTMSLMQMIADAYESAERRSKNLARGNGKEGEGGGCSNLKPTSVRPEPGQEKVVQWLVSRRFLPPNYLPDRDLEKYYPPPSSTETAANNIINVSSGSIWKELMGKQVFGIYKLTPINLVAWHLQPTQ</sequence>
<gene>
    <name evidence="2" type="ORF">D9613_004058</name>
</gene>
<feature type="region of interest" description="Disordered" evidence="1">
    <location>
        <begin position="46"/>
        <end position="77"/>
    </location>
</feature>
<evidence type="ECO:0000256" key="1">
    <source>
        <dbReference type="SAM" id="MobiDB-lite"/>
    </source>
</evidence>
<keyword evidence="3" id="KW-1185">Reference proteome</keyword>
<name>A0A8H4QJE6_9AGAR</name>
<evidence type="ECO:0000313" key="3">
    <source>
        <dbReference type="Proteomes" id="UP000521872"/>
    </source>
</evidence>
<dbReference type="Proteomes" id="UP000521872">
    <property type="component" value="Unassembled WGS sequence"/>
</dbReference>
<dbReference type="AlphaFoldDB" id="A0A8H4QJE6"/>
<dbReference type="EMBL" id="JAACJL010000057">
    <property type="protein sequence ID" value="KAF4612257.1"/>
    <property type="molecule type" value="Genomic_DNA"/>
</dbReference>
<comment type="caution">
    <text evidence="2">The sequence shown here is derived from an EMBL/GenBank/DDBJ whole genome shotgun (WGS) entry which is preliminary data.</text>
</comment>